<protein>
    <submittedName>
        <fullName evidence="2">Hypothetical_protein</fullName>
    </submittedName>
</protein>
<evidence type="ECO:0000313" key="3">
    <source>
        <dbReference type="Proteomes" id="UP001642409"/>
    </source>
</evidence>
<evidence type="ECO:0000313" key="2">
    <source>
        <dbReference type="EMBL" id="CAL6069816.1"/>
    </source>
</evidence>
<dbReference type="EMBL" id="CATOUU010000976">
    <property type="protein sequence ID" value="CAI9964374.1"/>
    <property type="molecule type" value="Genomic_DNA"/>
</dbReference>
<accession>A0AA86UQT0</accession>
<gene>
    <name evidence="1" type="ORF">HINF_LOCUS52019</name>
    <name evidence="2" type="ORF">HINF_LOCUS54158</name>
</gene>
<evidence type="ECO:0000313" key="1">
    <source>
        <dbReference type="EMBL" id="CAI9964374.1"/>
    </source>
</evidence>
<name>A0AA86UQT0_9EUKA</name>
<sequence length="107" mass="12392">MNIVAGSAISFRIVQINNVGLQLSTFKQEQRIQIAIYNIKSITVMQSGHFQLQIVRQAIYESNQLSKWQNKQQSMHKLWAVISGQQYVQKVCANRRAQGFLSYMQRC</sequence>
<dbReference type="EMBL" id="CAXDID020000280">
    <property type="protein sequence ID" value="CAL6069816.1"/>
    <property type="molecule type" value="Genomic_DNA"/>
</dbReference>
<dbReference type="AlphaFoldDB" id="A0AA86UQT0"/>
<dbReference type="Proteomes" id="UP001642409">
    <property type="component" value="Unassembled WGS sequence"/>
</dbReference>
<comment type="caution">
    <text evidence="1">The sequence shown here is derived from an EMBL/GenBank/DDBJ whole genome shotgun (WGS) entry which is preliminary data.</text>
</comment>
<keyword evidence="3" id="KW-1185">Reference proteome</keyword>
<proteinExistence type="predicted"/>
<organism evidence="1">
    <name type="scientific">Hexamita inflata</name>
    <dbReference type="NCBI Taxonomy" id="28002"/>
    <lineage>
        <taxon>Eukaryota</taxon>
        <taxon>Metamonada</taxon>
        <taxon>Diplomonadida</taxon>
        <taxon>Hexamitidae</taxon>
        <taxon>Hexamitinae</taxon>
        <taxon>Hexamita</taxon>
    </lineage>
</organism>
<reference evidence="2 3" key="2">
    <citation type="submission" date="2024-07" db="EMBL/GenBank/DDBJ databases">
        <authorList>
            <person name="Akdeniz Z."/>
        </authorList>
    </citation>
    <scope>NUCLEOTIDE SEQUENCE [LARGE SCALE GENOMIC DNA]</scope>
</reference>
<reference evidence="1" key="1">
    <citation type="submission" date="2023-06" db="EMBL/GenBank/DDBJ databases">
        <authorList>
            <person name="Kurt Z."/>
        </authorList>
    </citation>
    <scope>NUCLEOTIDE SEQUENCE</scope>
</reference>